<keyword evidence="7" id="KW-0807">Transducer</keyword>
<dbReference type="GO" id="GO:0016020">
    <property type="term" value="C:membrane"/>
    <property type="evidence" value="ECO:0007669"/>
    <property type="project" value="UniProtKB-SubCell"/>
</dbReference>
<evidence type="ECO:0000313" key="11">
    <source>
        <dbReference type="Proteomes" id="UP001488838"/>
    </source>
</evidence>
<dbReference type="GO" id="GO:0004984">
    <property type="term" value="F:olfactory receptor activity"/>
    <property type="evidence" value="ECO:0007669"/>
    <property type="project" value="InterPro"/>
</dbReference>
<evidence type="ECO:0000256" key="5">
    <source>
        <dbReference type="ARBA" id="ARBA00023136"/>
    </source>
</evidence>
<feature type="compositionally biased region" description="Gly residues" evidence="8">
    <location>
        <begin position="188"/>
        <end position="197"/>
    </location>
</feature>
<evidence type="ECO:0000313" key="10">
    <source>
        <dbReference type="EMBL" id="KAK7799375.1"/>
    </source>
</evidence>
<keyword evidence="4" id="KW-0297">G-protein coupled receptor</keyword>
<evidence type="ECO:0000256" key="1">
    <source>
        <dbReference type="ARBA" id="ARBA00004141"/>
    </source>
</evidence>
<comment type="caution">
    <text evidence="10">The sequence shown here is derived from an EMBL/GenBank/DDBJ whole genome shotgun (WGS) entry which is preliminary data.</text>
</comment>
<evidence type="ECO:0000256" key="7">
    <source>
        <dbReference type="ARBA" id="ARBA00023224"/>
    </source>
</evidence>
<evidence type="ECO:0000256" key="4">
    <source>
        <dbReference type="ARBA" id="ARBA00023040"/>
    </source>
</evidence>
<keyword evidence="5 9" id="KW-0472">Membrane</keyword>
<gene>
    <name evidence="10" type="ORF">U0070_005293</name>
</gene>
<feature type="region of interest" description="Disordered" evidence="8">
    <location>
        <begin position="137"/>
        <end position="197"/>
    </location>
</feature>
<evidence type="ECO:0000256" key="8">
    <source>
        <dbReference type="SAM" id="MobiDB-lite"/>
    </source>
</evidence>
<name>A0AAW0H9S3_MYOGA</name>
<dbReference type="Pfam" id="PF13853">
    <property type="entry name" value="7tm_4"/>
    <property type="match status" value="1"/>
</dbReference>
<dbReference type="GO" id="GO:0004930">
    <property type="term" value="F:G protein-coupled receptor activity"/>
    <property type="evidence" value="ECO:0007669"/>
    <property type="project" value="UniProtKB-KW"/>
</dbReference>
<dbReference type="PANTHER" id="PTHR48001">
    <property type="entry name" value="OLFACTORY RECEPTOR"/>
    <property type="match status" value="1"/>
</dbReference>
<accession>A0AAW0H9S3</accession>
<keyword evidence="11" id="KW-1185">Reference proteome</keyword>
<evidence type="ECO:0000256" key="6">
    <source>
        <dbReference type="ARBA" id="ARBA00023170"/>
    </source>
</evidence>
<reference evidence="10 11" key="1">
    <citation type="journal article" date="2023" name="bioRxiv">
        <title>Conserved and derived expression patterns and positive selection on dental genes reveal complex evolutionary context of ever-growing rodent molars.</title>
        <authorList>
            <person name="Calamari Z.T."/>
            <person name="Song A."/>
            <person name="Cohen E."/>
            <person name="Akter M."/>
            <person name="Roy R.D."/>
            <person name="Hallikas O."/>
            <person name="Christensen M.M."/>
            <person name="Li P."/>
            <person name="Marangoni P."/>
            <person name="Jernvall J."/>
            <person name="Klein O.D."/>
        </authorList>
    </citation>
    <scope>NUCLEOTIDE SEQUENCE [LARGE SCALE GENOMIC DNA]</scope>
    <source>
        <strain evidence="10">V071</strain>
    </source>
</reference>
<dbReference type="EMBL" id="JBBHLL010000620">
    <property type="protein sequence ID" value="KAK7799375.1"/>
    <property type="molecule type" value="Genomic_DNA"/>
</dbReference>
<dbReference type="SUPFAM" id="SSF81321">
    <property type="entry name" value="Family A G protein-coupled receptor-like"/>
    <property type="match status" value="1"/>
</dbReference>
<keyword evidence="6" id="KW-0675">Receptor</keyword>
<feature type="transmembrane region" description="Helical" evidence="9">
    <location>
        <begin position="25"/>
        <end position="46"/>
    </location>
</feature>
<evidence type="ECO:0000256" key="9">
    <source>
        <dbReference type="SAM" id="Phobius"/>
    </source>
</evidence>
<feature type="compositionally biased region" description="Polar residues" evidence="8">
    <location>
        <begin position="137"/>
        <end position="150"/>
    </location>
</feature>
<comment type="subcellular location">
    <subcellularLocation>
        <location evidence="1">Membrane</location>
        <topology evidence="1">Multi-pass membrane protein</topology>
    </subcellularLocation>
</comment>
<protein>
    <submittedName>
        <fullName evidence="10">Uncharacterized protein</fullName>
    </submittedName>
</protein>
<dbReference type="Proteomes" id="UP001488838">
    <property type="component" value="Unassembled WGS sequence"/>
</dbReference>
<sequence>MDVYNLNTVTQFILIELSDLPEVCYPLFVAFITIYQITLLGNRVILMATVTERKLQTPMFYLLANLPLLDIFCPSATVPKMVKNLLTEDHSISFVGTLLRCQAATLALAMAQGSLLQPPMQPQGVSELEEDGLLRGNSWQSSASKTSQGSPALRSVAGGWQYRDRQGRDLAGSGGDCSTQLTSLPYGRAGGGRAGGG</sequence>
<proteinExistence type="predicted"/>
<evidence type="ECO:0000256" key="3">
    <source>
        <dbReference type="ARBA" id="ARBA00022989"/>
    </source>
</evidence>
<dbReference type="AlphaFoldDB" id="A0AAW0H9S3"/>
<dbReference type="Gene3D" id="1.20.1070.10">
    <property type="entry name" value="Rhodopsin 7-helix transmembrane proteins"/>
    <property type="match status" value="1"/>
</dbReference>
<evidence type="ECO:0000256" key="2">
    <source>
        <dbReference type="ARBA" id="ARBA00022692"/>
    </source>
</evidence>
<keyword evidence="2 9" id="KW-0812">Transmembrane</keyword>
<organism evidence="10 11">
    <name type="scientific">Myodes glareolus</name>
    <name type="common">Bank vole</name>
    <name type="synonym">Clethrionomys glareolus</name>
    <dbReference type="NCBI Taxonomy" id="447135"/>
    <lineage>
        <taxon>Eukaryota</taxon>
        <taxon>Metazoa</taxon>
        <taxon>Chordata</taxon>
        <taxon>Craniata</taxon>
        <taxon>Vertebrata</taxon>
        <taxon>Euteleostomi</taxon>
        <taxon>Mammalia</taxon>
        <taxon>Eutheria</taxon>
        <taxon>Euarchontoglires</taxon>
        <taxon>Glires</taxon>
        <taxon>Rodentia</taxon>
        <taxon>Myomorpha</taxon>
        <taxon>Muroidea</taxon>
        <taxon>Cricetidae</taxon>
        <taxon>Arvicolinae</taxon>
        <taxon>Myodes</taxon>
    </lineage>
</organism>
<dbReference type="InterPro" id="IPR000725">
    <property type="entry name" value="Olfact_rcpt"/>
</dbReference>
<keyword evidence="3 9" id="KW-1133">Transmembrane helix</keyword>